<dbReference type="EMBL" id="UINC01126833">
    <property type="protein sequence ID" value="SVD05568.1"/>
    <property type="molecule type" value="Genomic_DNA"/>
</dbReference>
<dbReference type="AlphaFoldDB" id="A0A382S8V8"/>
<proteinExistence type="predicted"/>
<evidence type="ECO:0000313" key="1">
    <source>
        <dbReference type="EMBL" id="SVD05568.1"/>
    </source>
</evidence>
<accession>A0A382S8V8</accession>
<evidence type="ECO:0008006" key="2">
    <source>
        <dbReference type="Google" id="ProtNLM"/>
    </source>
</evidence>
<gene>
    <name evidence="1" type="ORF">METZ01_LOCUS358422</name>
</gene>
<dbReference type="SUPFAM" id="SSF52833">
    <property type="entry name" value="Thioredoxin-like"/>
    <property type="match status" value="1"/>
</dbReference>
<organism evidence="1">
    <name type="scientific">marine metagenome</name>
    <dbReference type="NCBI Taxonomy" id="408172"/>
    <lineage>
        <taxon>unclassified sequences</taxon>
        <taxon>metagenomes</taxon>
        <taxon>ecological metagenomes</taxon>
    </lineage>
</organism>
<sequence>MNMATLPGIEAKLIKLNPEWTVENAGSTPLEQNLSINDFKGKRFVITLPGAGGFCNKEFDLVKDNMDKFKAAGADEVIVVVGTDILSNAGRGLPNLLQDTDLEFAKANKLNLDGVRSRYLNRAAIAVDANGEQVEREDAPLLACRTIDALVATAQKAFG</sequence>
<dbReference type="InterPro" id="IPR036249">
    <property type="entry name" value="Thioredoxin-like_sf"/>
</dbReference>
<reference evidence="1" key="1">
    <citation type="submission" date="2018-05" db="EMBL/GenBank/DDBJ databases">
        <authorList>
            <person name="Lanie J.A."/>
            <person name="Ng W.-L."/>
            <person name="Kazmierczak K.M."/>
            <person name="Andrzejewski T.M."/>
            <person name="Davidsen T.M."/>
            <person name="Wayne K.J."/>
            <person name="Tettelin H."/>
            <person name="Glass J.I."/>
            <person name="Rusch D."/>
            <person name="Podicherti R."/>
            <person name="Tsui H.-C.T."/>
            <person name="Winkler M.E."/>
        </authorList>
    </citation>
    <scope>NUCLEOTIDE SEQUENCE</scope>
</reference>
<name>A0A382S8V8_9ZZZZ</name>
<dbReference type="Gene3D" id="3.40.30.10">
    <property type="entry name" value="Glutaredoxin"/>
    <property type="match status" value="1"/>
</dbReference>
<protein>
    <recommendedName>
        <fullName evidence="2">Redoxin domain-containing protein</fullName>
    </recommendedName>
</protein>